<gene>
    <name evidence="4" type="ORF">I9054_016250</name>
</gene>
<dbReference type="PANTHER" id="PTHR14969:SF13">
    <property type="entry name" value="AT30094P"/>
    <property type="match status" value="1"/>
</dbReference>
<comment type="catalytic activity">
    <reaction evidence="3">
        <text>di-trans,octa-cis-undecaprenyl diphosphate + H2O = di-trans,octa-cis-undecaprenyl phosphate + phosphate + H(+)</text>
        <dbReference type="Rhea" id="RHEA:28094"/>
        <dbReference type="ChEBI" id="CHEBI:15377"/>
        <dbReference type="ChEBI" id="CHEBI:15378"/>
        <dbReference type="ChEBI" id="CHEBI:43474"/>
        <dbReference type="ChEBI" id="CHEBI:58405"/>
        <dbReference type="ChEBI" id="CHEBI:60392"/>
        <dbReference type="EC" id="3.6.1.27"/>
    </reaction>
</comment>
<sequence length="212" mass="23751">MPYVLLLIGCISLLIGSIGLTINQVQLFDLSSVVWMSSHRLDFLNGIALSLSYLGGLPSMIVIAGLCNVYFIRLKQYANILMISIGLLGASAIGWIIKYLVNRPRPDEIYQMVQTYGASFPSAHSIYAAIVYCSIMFIFQKHHHVKWIGLGGFLWFLSMGVSRIYLGAHFPTDVLTGWGIGFIWAAILWFILTPETLSQNKLFLDKNLNEVE</sequence>
<evidence type="ECO:0000256" key="1">
    <source>
        <dbReference type="ARBA" id="ARBA00012374"/>
    </source>
</evidence>
<dbReference type="EC" id="3.6.1.27" evidence="1"/>
<dbReference type="Proteomes" id="UP000644140">
    <property type="component" value="Chromosome"/>
</dbReference>
<proteinExistence type="predicted"/>
<dbReference type="AlphaFoldDB" id="A0A8I1AJ64"/>
<name>A0A8I1AJ64_ACIBZ</name>
<dbReference type="Pfam" id="PF01569">
    <property type="entry name" value="PAP2"/>
    <property type="match status" value="1"/>
</dbReference>
<dbReference type="GO" id="GO:0050380">
    <property type="term" value="F:undecaprenyl-diphosphatase activity"/>
    <property type="evidence" value="ECO:0007669"/>
    <property type="project" value="UniProtKB-EC"/>
</dbReference>
<evidence type="ECO:0000256" key="3">
    <source>
        <dbReference type="ARBA" id="ARBA00047594"/>
    </source>
</evidence>
<evidence type="ECO:0000313" key="5">
    <source>
        <dbReference type="Proteomes" id="UP000644140"/>
    </source>
</evidence>
<reference evidence="4" key="1">
    <citation type="submission" date="2022-02" db="EMBL/GenBank/DDBJ databases">
        <title>Characterization of Tn125 harboring carbapenem-resistant Acinetobacter bereziniae clinical isolates.</title>
        <authorList>
            <person name="Wong N.-K."/>
            <person name="Pan Q."/>
        </authorList>
    </citation>
    <scope>NUCLEOTIDE SEQUENCE</scope>
    <source>
        <strain evidence="4">GD03393</strain>
    </source>
</reference>
<dbReference type="PANTHER" id="PTHR14969">
    <property type="entry name" value="SPHINGOSINE-1-PHOSPHATE PHOSPHOHYDROLASE"/>
    <property type="match status" value="1"/>
</dbReference>
<dbReference type="RefSeq" id="WP_100884644.1">
    <property type="nucleotide sequence ID" value="NZ_BKNL01000013.1"/>
</dbReference>
<dbReference type="InterPro" id="IPR000326">
    <property type="entry name" value="PAP2/HPO"/>
</dbReference>
<dbReference type="KEGG" id="aber:BSR55_04915"/>
<dbReference type="SMART" id="SM00014">
    <property type="entry name" value="acidPPc"/>
    <property type="match status" value="1"/>
</dbReference>
<accession>A0A8I1AJ64</accession>
<evidence type="ECO:0000313" key="4">
    <source>
        <dbReference type="EMBL" id="UUN96899.1"/>
    </source>
</evidence>
<dbReference type="InterPro" id="IPR036938">
    <property type="entry name" value="PAP2/HPO_sf"/>
</dbReference>
<protein>
    <recommendedName>
        <fullName evidence="1">undecaprenyl-diphosphate phosphatase</fullName>
        <ecNumber evidence="1">3.6.1.27</ecNumber>
    </recommendedName>
    <alternativeName>
        <fullName evidence="2">Undecaprenyl pyrophosphate phosphatase</fullName>
    </alternativeName>
</protein>
<organism evidence="4 5">
    <name type="scientific">Acinetobacter bereziniae</name>
    <name type="common">Acinetobacter genomosp. 10</name>
    <dbReference type="NCBI Taxonomy" id="106648"/>
    <lineage>
        <taxon>Bacteria</taxon>
        <taxon>Pseudomonadati</taxon>
        <taxon>Pseudomonadota</taxon>
        <taxon>Gammaproteobacteria</taxon>
        <taxon>Moraxellales</taxon>
        <taxon>Moraxellaceae</taxon>
        <taxon>Acinetobacter</taxon>
    </lineage>
</organism>
<dbReference type="CDD" id="cd03392">
    <property type="entry name" value="PAP2_like_2"/>
    <property type="match status" value="1"/>
</dbReference>
<evidence type="ECO:0000256" key="2">
    <source>
        <dbReference type="ARBA" id="ARBA00032707"/>
    </source>
</evidence>
<dbReference type="Gene3D" id="1.20.144.10">
    <property type="entry name" value="Phosphatidic acid phosphatase type 2/haloperoxidase"/>
    <property type="match status" value="2"/>
</dbReference>
<dbReference type="SUPFAM" id="SSF48317">
    <property type="entry name" value="Acid phosphatase/Vanadium-dependent haloperoxidase"/>
    <property type="match status" value="1"/>
</dbReference>
<dbReference type="EMBL" id="CP092085">
    <property type="protein sequence ID" value="UUN96899.1"/>
    <property type="molecule type" value="Genomic_DNA"/>
</dbReference>